<evidence type="ECO:0000256" key="2">
    <source>
        <dbReference type="ARBA" id="ARBA00022559"/>
    </source>
</evidence>
<comment type="caution">
    <text evidence="6">The sequence shown here is derived from an EMBL/GenBank/DDBJ whole genome shotgun (WGS) entry which is preliminary data.</text>
</comment>
<evidence type="ECO:0000256" key="3">
    <source>
        <dbReference type="ARBA" id="ARBA00023002"/>
    </source>
</evidence>
<proteinExistence type="inferred from homology"/>
<dbReference type="EMBL" id="QOVF01000001">
    <property type="protein sequence ID" value="KAA0696185.1"/>
    <property type="molecule type" value="Genomic_DNA"/>
</dbReference>
<name>A0A7V7GVJ9_9GAMM</name>
<dbReference type="PANTHER" id="PTHR11592:SF40">
    <property type="entry name" value="THIOREDOXIN_GLUTATHIONE PEROXIDASE BTUE"/>
    <property type="match status" value="1"/>
</dbReference>
<dbReference type="Proteomes" id="UP000463138">
    <property type="component" value="Unassembled WGS sequence"/>
</dbReference>
<evidence type="ECO:0000313" key="7">
    <source>
        <dbReference type="Proteomes" id="UP000463138"/>
    </source>
</evidence>
<evidence type="ECO:0000256" key="4">
    <source>
        <dbReference type="PIRSR" id="PIRSR000303-1"/>
    </source>
</evidence>
<gene>
    <name evidence="6" type="ORF">DT594_02145</name>
</gene>
<dbReference type="GO" id="GO:0034599">
    <property type="term" value="P:cellular response to oxidative stress"/>
    <property type="evidence" value="ECO:0007669"/>
    <property type="project" value="TreeGrafter"/>
</dbReference>
<dbReference type="SUPFAM" id="SSF52833">
    <property type="entry name" value="Thioredoxin-like"/>
    <property type="match status" value="1"/>
</dbReference>
<reference evidence="6 7" key="1">
    <citation type="submission" date="2018-07" db="EMBL/GenBank/DDBJ databases">
        <title>Pseudomonas laoshanensis sp. nov., isolated from soil.</title>
        <authorList>
            <person name="Sun J."/>
            <person name="Yu L."/>
            <person name="Wang M."/>
            <person name="Zhang C."/>
        </authorList>
    </citation>
    <scope>NUCLEOTIDE SEQUENCE [LARGE SCALE GENOMIC DNA]</scope>
    <source>
        <strain evidence="6 7">Y22</strain>
    </source>
</reference>
<dbReference type="PROSITE" id="PS51355">
    <property type="entry name" value="GLUTATHIONE_PEROXID_3"/>
    <property type="match status" value="1"/>
</dbReference>
<dbReference type="GO" id="GO:0004601">
    <property type="term" value="F:peroxidase activity"/>
    <property type="evidence" value="ECO:0007669"/>
    <property type="project" value="UniProtKB-KW"/>
</dbReference>
<dbReference type="InterPro" id="IPR029759">
    <property type="entry name" value="GPX_AS"/>
</dbReference>
<dbReference type="PIRSF" id="PIRSF000303">
    <property type="entry name" value="Glutathion_perox"/>
    <property type="match status" value="1"/>
</dbReference>
<evidence type="ECO:0000313" key="6">
    <source>
        <dbReference type="EMBL" id="KAA0696185.1"/>
    </source>
</evidence>
<dbReference type="OrthoDB" id="9785502at2"/>
<keyword evidence="2 5" id="KW-0575">Peroxidase</keyword>
<comment type="similarity">
    <text evidence="1 5">Belongs to the glutathione peroxidase family.</text>
</comment>
<keyword evidence="7" id="KW-1185">Reference proteome</keyword>
<dbReference type="PROSITE" id="PS00460">
    <property type="entry name" value="GLUTATHIONE_PEROXID_1"/>
    <property type="match status" value="1"/>
</dbReference>
<dbReference type="PRINTS" id="PR01011">
    <property type="entry name" value="GLUTPROXDASE"/>
</dbReference>
<dbReference type="InterPro" id="IPR036249">
    <property type="entry name" value="Thioredoxin-like_sf"/>
</dbReference>
<dbReference type="Gene3D" id="3.40.30.10">
    <property type="entry name" value="Glutaredoxin"/>
    <property type="match status" value="1"/>
</dbReference>
<organism evidence="6 7">
    <name type="scientific">Halopseudomonas laoshanensis</name>
    <dbReference type="NCBI Taxonomy" id="2268758"/>
    <lineage>
        <taxon>Bacteria</taxon>
        <taxon>Pseudomonadati</taxon>
        <taxon>Pseudomonadota</taxon>
        <taxon>Gammaproteobacteria</taxon>
        <taxon>Pseudomonadales</taxon>
        <taxon>Pseudomonadaceae</taxon>
        <taxon>Halopseudomonas</taxon>
    </lineage>
</organism>
<dbReference type="InterPro" id="IPR000889">
    <property type="entry name" value="Glutathione_peroxidase"/>
</dbReference>
<dbReference type="CDD" id="cd00340">
    <property type="entry name" value="GSH_Peroxidase"/>
    <property type="match status" value="1"/>
</dbReference>
<feature type="active site" evidence="4">
    <location>
        <position position="37"/>
    </location>
</feature>
<sequence>MNTPLHSCALKKMDGTDTSLIAYTGKVLLIVNVASRCGLTPQYQALEQLYRERQNNGFAILGFPANDFREQEPGSDEDIAAFCQSKYSVSFPLFSKISVTGADRHPLYSALTAAAPTAVGEGPMRTKLESFGIKTSPAPEVVWNFEKFLLNRQGEVVARFAPDVEVTEPRFLTVLNGLLNTET</sequence>
<dbReference type="AlphaFoldDB" id="A0A7V7GVJ9"/>
<evidence type="ECO:0000256" key="5">
    <source>
        <dbReference type="RuleBase" id="RU000499"/>
    </source>
</evidence>
<protein>
    <recommendedName>
        <fullName evidence="5">Glutathione peroxidase</fullName>
    </recommendedName>
</protein>
<dbReference type="RefSeq" id="WP_149331164.1">
    <property type="nucleotide sequence ID" value="NZ_QOVF01000001.1"/>
</dbReference>
<evidence type="ECO:0000256" key="1">
    <source>
        <dbReference type="ARBA" id="ARBA00006926"/>
    </source>
</evidence>
<accession>A0A7V7GVJ9</accession>
<dbReference type="Pfam" id="PF00255">
    <property type="entry name" value="GSHPx"/>
    <property type="match status" value="1"/>
</dbReference>
<dbReference type="PANTHER" id="PTHR11592">
    <property type="entry name" value="GLUTATHIONE PEROXIDASE"/>
    <property type="match status" value="1"/>
</dbReference>
<keyword evidence="3 5" id="KW-0560">Oxidoreductase</keyword>